<evidence type="ECO:0000259" key="1">
    <source>
        <dbReference type="Pfam" id="PF26130"/>
    </source>
</evidence>
<evidence type="ECO:0000313" key="3">
    <source>
        <dbReference type="Proteomes" id="UP000324897"/>
    </source>
</evidence>
<organism evidence="2 3">
    <name type="scientific">Eragrostis curvula</name>
    <name type="common">weeping love grass</name>
    <dbReference type="NCBI Taxonomy" id="38414"/>
    <lineage>
        <taxon>Eukaryota</taxon>
        <taxon>Viridiplantae</taxon>
        <taxon>Streptophyta</taxon>
        <taxon>Embryophyta</taxon>
        <taxon>Tracheophyta</taxon>
        <taxon>Spermatophyta</taxon>
        <taxon>Magnoliopsida</taxon>
        <taxon>Liliopsida</taxon>
        <taxon>Poales</taxon>
        <taxon>Poaceae</taxon>
        <taxon>PACMAD clade</taxon>
        <taxon>Chloridoideae</taxon>
        <taxon>Eragrostideae</taxon>
        <taxon>Eragrostidinae</taxon>
        <taxon>Eragrostis</taxon>
    </lineage>
</organism>
<dbReference type="EMBL" id="RWGY01000029">
    <property type="protein sequence ID" value="TVU17997.1"/>
    <property type="molecule type" value="Genomic_DNA"/>
</dbReference>
<dbReference type="Gramene" id="TVU17997">
    <property type="protein sequence ID" value="TVU17997"/>
    <property type="gene ID" value="EJB05_34062"/>
</dbReference>
<comment type="caution">
    <text evidence="2">The sequence shown here is derived from an EMBL/GenBank/DDBJ whole genome shotgun (WGS) entry which is preliminary data.</text>
</comment>
<protein>
    <recommendedName>
        <fullName evidence="1">PB1-like domain-containing protein</fullName>
    </recommendedName>
</protein>
<gene>
    <name evidence="2" type="ORF">EJB05_34062</name>
</gene>
<dbReference type="InterPro" id="IPR058594">
    <property type="entry name" value="PB1-like_dom_pln"/>
</dbReference>
<dbReference type="AlphaFoldDB" id="A0A5J9U3H7"/>
<feature type="non-terminal residue" evidence="2">
    <location>
        <position position="1"/>
    </location>
</feature>
<dbReference type="Pfam" id="PF26130">
    <property type="entry name" value="PB1-like"/>
    <property type="match status" value="1"/>
</dbReference>
<sequence>MVPTLQWKGEPPPQYGMSNDLFSVEIHHGGLFVGQGVNRAYIDEKVDWFDNCETDTWSSLWLEDFALELGYEKSPNLKTYWLLPGKTLADGLRIISTDADTIVSIGMTL</sequence>
<accession>A0A5J9U3H7</accession>
<proteinExistence type="predicted"/>
<feature type="domain" description="PB1-like" evidence="1">
    <location>
        <begin position="20"/>
        <end position="102"/>
    </location>
</feature>
<dbReference type="OrthoDB" id="695246at2759"/>
<evidence type="ECO:0000313" key="2">
    <source>
        <dbReference type="EMBL" id="TVU17997.1"/>
    </source>
</evidence>
<keyword evidence="3" id="KW-1185">Reference proteome</keyword>
<reference evidence="2 3" key="1">
    <citation type="journal article" date="2019" name="Sci. Rep.">
        <title>A high-quality genome of Eragrostis curvula grass provides insights into Poaceae evolution and supports new strategies to enhance forage quality.</title>
        <authorList>
            <person name="Carballo J."/>
            <person name="Santos B.A.C.M."/>
            <person name="Zappacosta D."/>
            <person name="Garbus I."/>
            <person name="Selva J.P."/>
            <person name="Gallo C.A."/>
            <person name="Diaz A."/>
            <person name="Albertini E."/>
            <person name="Caccamo M."/>
            <person name="Echenique V."/>
        </authorList>
    </citation>
    <scope>NUCLEOTIDE SEQUENCE [LARGE SCALE GENOMIC DNA]</scope>
    <source>
        <strain evidence="3">cv. Victoria</strain>
        <tissue evidence="2">Leaf</tissue>
    </source>
</reference>
<dbReference type="Proteomes" id="UP000324897">
    <property type="component" value="Chromosome 7"/>
</dbReference>
<name>A0A5J9U3H7_9POAL</name>